<name>A0A914CZL0_9BILA</name>
<reference evidence="2" key="1">
    <citation type="submission" date="2022-11" db="UniProtKB">
        <authorList>
            <consortium name="WormBaseParasite"/>
        </authorList>
    </citation>
    <scope>IDENTIFICATION</scope>
</reference>
<evidence type="ECO:0000313" key="1">
    <source>
        <dbReference type="Proteomes" id="UP000887540"/>
    </source>
</evidence>
<dbReference type="AlphaFoldDB" id="A0A914CZL0"/>
<keyword evidence="1" id="KW-1185">Reference proteome</keyword>
<organism evidence="1 2">
    <name type="scientific">Acrobeloides nanus</name>
    <dbReference type="NCBI Taxonomy" id="290746"/>
    <lineage>
        <taxon>Eukaryota</taxon>
        <taxon>Metazoa</taxon>
        <taxon>Ecdysozoa</taxon>
        <taxon>Nematoda</taxon>
        <taxon>Chromadorea</taxon>
        <taxon>Rhabditida</taxon>
        <taxon>Tylenchina</taxon>
        <taxon>Cephalobomorpha</taxon>
        <taxon>Cephaloboidea</taxon>
        <taxon>Cephalobidae</taxon>
        <taxon>Acrobeloides</taxon>
    </lineage>
</organism>
<accession>A0A914CZL0</accession>
<proteinExistence type="predicted"/>
<protein>
    <submittedName>
        <fullName evidence="2">Uncharacterized protein</fullName>
    </submittedName>
</protein>
<sequence length="94" mass="10686">MEISENFRRMCEDVVLTGIVRELANISFVNTPGLIEAYHQPNKSKICSEVKCDPKNKLTTTLGIIYQASMNMEEANDLMEKCINREKKCTNSGR</sequence>
<evidence type="ECO:0000313" key="2">
    <source>
        <dbReference type="WBParaSite" id="ACRNAN_scaffold1634.g16137.t1"/>
    </source>
</evidence>
<dbReference type="WBParaSite" id="ACRNAN_scaffold1634.g16137.t1">
    <property type="protein sequence ID" value="ACRNAN_scaffold1634.g16137.t1"/>
    <property type="gene ID" value="ACRNAN_scaffold1634.g16137"/>
</dbReference>
<dbReference type="Proteomes" id="UP000887540">
    <property type="component" value="Unplaced"/>
</dbReference>